<feature type="compositionally biased region" description="Basic and acidic residues" evidence="1">
    <location>
        <begin position="39"/>
        <end position="58"/>
    </location>
</feature>
<dbReference type="AlphaFoldDB" id="A0A8H8U7E1"/>
<dbReference type="EMBL" id="QGMI01001215">
    <property type="protein sequence ID" value="TVY34175.1"/>
    <property type="molecule type" value="Genomic_DNA"/>
</dbReference>
<reference evidence="2 3" key="1">
    <citation type="submission" date="2018-05" db="EMBL/GenBank/DDBJ databases">
        <title>Genome sequencing and assembly of the regulated plant pathogen Lachnellula willkommii and related sister species for the development of diagnostic species identification markers.</title>
        <authorList>
            <person name="Giroux E."/>
            <person name="Bilodeau G."/>
        </authorList>
    </citation>
    <scope>NUCLEOTIDE SEQUENCE [LARGE SCALE GENOMIC DNA]</scope>
    <source>
        <strain evidence="2 3">CBS 160.35</strain>
    </source>
</reference>
<dbReference type="OrthoDB" id="4746642at2759"/>
<organism evidence="2 3">
    <name type="scientific">Lachnellula occidentalis</name>
    <dbReference type="NCBI Taxonomy" id="215460"/>
    <lineage>
        <taxon>Eukaryota</taxon>
        <taxon>Fungi</taxon>
        <taxon>Dikarya</taxon>
        <taxon>Ascomycota</taxon>
        <taxon>Pezizomycotina</taxon>
        <taxon>Leotiomycetes</taxon>
        <taxon>Helotiales</taxon>
        <taxon>Lachnaceae</taxon>
        <taxon>Lachnellula</taxon>
    </lineage>
</organism>
<evidence type="ECO:0000256" key="1">
    <source>
        <dbReference type="SAM" id="MobiDB-lite"/>
    </source>
</evidence>
<protein>
    <submittedName>
        <fullName evidence="2">Uncharacterized protein</fullName>
    </submittedName>
</protein>
<feature type="region of interest" description="Disordered" evidence="1">
    <location>
        <begin position="201"/>
        <end position="223"/>
    </location>
</feature>
<accession>A0A8H8U7E1</accession>
<gene>
    <name evidence="2" type="ORF">LOCC1_G008738</name>
</gene>
<sequence>MDRLRRGLPSNSRHQILNLEQYATNSRLVPGQMPGNGDANRDKPFPGSIEPERCRQDMGSRMQSRLDGPQLPSYDPRLIAGSRMSRRLDGPQLQPQSTLKTSYDVKMATRQTQIESLSSAERKEQDKWAQTQLSQHSTCVMGLGWLKNNRGYQCSGGGHLVTHELLAEGKGGVYHHIDDYWLGPLYGQEIIDSMNRRLNPRRERELTSSAIRKGHGPSLVRRR</sequence>
<comment type="caution">
    <text evidence="2">The sequence shown here is derived from an EMBL/GenBank/DDBJ whole genome shotgun (WGS) entry which is preliminary data.</text>
</comment>
<feature type="compositionally biased region" description="Basic residues" evidence="1">
    <location>
        <begin position="212"/>
        <end position="223"/>
    </location>
</feature>
<keyword evidence="3" id="KW-1185">Reference proteome</keyword>
<evidence type="ECO:0000313" key="3">
    <source>
        <dbReference type="Proteomes" id="UP000443090"/>
    </source>
</evidence>
<proteinExistence type="predicted"/>
<evidence type="ECO:0000313" key="2">
    <source>
        <dbReference type="EMBL" id="TVY34175.1"/>
    </source>
</evidence>
<feature type="region of interest" description="Disordered" evidence="1">
    <location>
        <begin position="27"/>
        <end position="73"/>
    </location>
</feature>
<name>A0A8H8U7E1_9HELO</name>
<dbReference type="Proteomes" id="UP000443090">
    <property type="component" value="Unassembled WGS sequence"/>
</dbReference>